<comment type="caution">
    <text evidence="2">The sequence shown here is derived from an EMBL/GenBank/DDBJ whole genome shotgun (WGS) entry which is preliminary data.</text>
</comment>
<dbReference type="PROSITE" id="PS51762">
    <property type="entry name" value="GH16_2"/>
    <property type="match status" value="1"/>
</dbReference>
<dbReference type="RefSeq" id="WP_343758292.1">
    <property type="nucleotide sequence ID" value="NZ_BAAADB010000015.1"/>
</dbReference>
<sequence>MTVAKYVLTFEDDFSGPELHPGRWLPHYLPQWASREASAARYALPGTGLHLQITGDQQPWNPTFDGALRVSSLQTGCSAGPVGSPVGQHRFHPGLRVTEAQPETWLYTPQYGRFEVALRADLPPGYLGAFWMIGVEREPGQSGEICICEVFGHERDPDAFRVHFGVKPIHDPALTLDMRSARISGSPADLHVYSAEWTPHDVTFRVDGQVVGRVPQSPAYPMQFMLNIYELPHLLPGGQRRGPWPKTLEVAWVRGWQRDTGEFRGALGCPQRL</sequence>
<evidence type="ECO:0000313" key="2">
    <source>
        <dbReference type="EMBL" id="GAA0511989.1"/>
    </source>
</evidence>
<reference evidence="3" key="1">
    <citation type="journal article" date="2019" name="Int. J. Syst. Evol. Microbiol.">
        <title>The Global Catalogue of Microorganisms (GCM) 10K type strain sequencing project: providing services to taxonomists for standard genome sequencing and annotation.</title>
        <authorList>
            <consortium name="The Broad Institute Genomics Platform"/>
            <consortium name="The Broad Institute Genome Sequencing Center for Infectious Disease"/>
            <person name="Wu L."/>
            <person name="Ma J."/>
        </authorList>
    </citation>
    <scope>NUCLEOTIDE SEQUENCE [LARGE SCALE GENOMIC DNA]</scope>
    <source>
        <strain evidence="3">JCM 14368</strain>
    </source>
</reference>
<dbReference type="Gene3D" id="2.60.120.200">
    <property type="match status" value="1"/>
</dbReference>
<evidence type="ECO:0000259" key="1">
    <source>
        <dbReference type="PROSITE" id="PS51762"/>
    </source>
</evidence>
<dbReference type="PANTHER" id="PTHR10963">
    <property type="entry name" value="GLYCOSYL HYDROLASE-RELATED"/>
    <property type="match status" value="1"/>
</dbReference>
<dbReference type="CDD" id="cd00413">
    <property type="entry name" value="Glyco_hydrolase_16"/>
    <property type="match status" value="1"/>
</dbReference>
<protein>
    <recommendedName>
        <fullName evidence="1">GH16 domain-containing protein</fullName>
    </recommendedName>
</protein>
<dbReference type="PANTHER" id="PTHR10963:SF60">
    <property type="entry name" value="GRAM-NEGATIVE BACTERIA-BINDING PROTEIN 1-RELATED"/>
    <property type="match status" value="1"/>
</dbReference>
<name>A0ABP3M6A8_9DEIO</name>
<dbReference type="InterPro" id="IPR013320">
    <property type="entry name" value="ConA-like_dom_sf"/>
</dbReference>
<dbReference type="Proteomes" id="UP001500191">
    <property type="component" value="Unassembled WGS sequence"/>
</dbReference>
<evidence type="ECO:0000313" key="3">
    <source>
        <dbReference type="Proteomes" id="UP001500191"/>
    </source>
</evidence>
<dbReference type="SUPFAM" id="SSF49899">
    <property type="entry name" value="Concanavalin A-like lectins/glucanases"/>
    <property type="match status" value="1"/>
</dbReference>
<proteinExistence type="predicted"/>
<dbReference type="InterPro" id="IPR050546">
    <property type="entry name" value="Glycosyl_Hydrlase_16"/>
</dbReference>
<keyword evidence="3" id="KW-1185">Reference proteome</keyword>
<accession>A0ABP3M6A8</accession>
<dbReference type="Pfam" id="PF00722">
    <property type="entry name" value="Glyco_hydro_16"/>
    <property type="match status" value="1"/>
</dbReference>
<dbReference type="EMBL" id="BAAADB010000015">
    <property type="protein sequence ID" value="GAA0511989.1"/>
    <property type="molecule type" value="Genomic_DNA"/>
</dbReference>
<dbReference type="InterPro" id="IPR000757">
    <property type="entry name" value="Beta-glucanase-like"/>
</dbReference>
<organism evidence="2 3">
    <name type="scientific">Deinococcus depolymerans</name>
    <dbReference type="NCBI Taxonomy" id="392408"/>
    <lineage>
        <taxon>Bacteria</taxon>
        <taxon>Thermotogati</taxon>
        <taxon>Deinococcota</taxon>
        <taxon>Deinococci</taxon>
        <taxon>Deinococcales</taxon>
        <taxon>Deinococcaceae</taxon>
        <taxon>Deinococcus</taxon>
    </lineage>
</organism>
<feature type="domain" description="GH16" evidence="1">
    <location>
        <begin position="1"/>
        <end position="261"/>
    </location>
</feature>
<gene>
    <name evidence="2" type="ORF">GCM10008937_19790</name>
</gene>